<dbReference type="AlphaFoldDB" id="A0A523UNR7"/>
<keyword evidence="1" id="KW-1133">Transmembrane helix</keyword>
<reference evidence="2 3" key="1">
    <citation type="submission" date="2019-03" db="EMBL/GenBank/DDBJ databases">
        <title>Metabolic potential of uncultured bacteria and archaea associated with petroleum seepage in deep-sea sediments.</title>
        <authorList>
            <person name="Dong X."/>
            <person name="Hubert C."/>
        </authorList>
    </citation>
    <scope>NUCLEOTIDE SEQUENCE [LARGE SCALE GENOMIC DNA]</scope>
    <source>
        <strain evidence="2">E44_bin18</strain>
    </source>
</reference>
<dbReference type="Proteomes" id="UP000315525">
    <property type="component" value="Unassembled WGS sequence"/>
</dbReference>
<organism evidence="2 3">
    <name type="scientific">candidate division TA06 bacterium</name>
    <dbReference type="NCBI Taxonomy" id="2250710"/>
    <lineage>
        <taxon>Bacteria</taxon>
        <taxon>Bacteria division TA06</taxon>
    </lineage>
</organism>
<accession>A0A523UNR7</accession>
<name>A0A523UNR7_UNCT6</name>
<evidence type="ECO:0000313" key="2">
    <source>
        <dbReference type="EMBL" id="TET44193.1"/>
    </source>
</evidence>
<keyword evidence="1" id="KW-0472">Membrane</keyword>
<evidence type="ECO:0000313" key="3">
    <source>
        <dbReference type="Proteomes" id="UP000315525"/>
    </source>
</evidence>
<proteinExistence type="predicted"/>
<feature type="transmembrane region" description="Helical" evidence="1">
    <location>
        <begin position="175"/>
        <end position="197"/>
    </location>
</feature>
<comment type="caution">
    <text evidence="2">The sequence shown here is derived from an EMBL/GenBank/DDBJ whole genome shotgun (WGS) entry which is preliminary data.</text>
</comment>
<protein>
    <submittedName>
        <fullName evidence="2">Uncharacterized protein</fullName>
    </submittedName>
</protein>
<dbReference type="EMBL" id="SOJN01000134">
    <property type="protein sequence ID" value="TET44193.1"/>
    <property type="molecule type" value="Genomic_DNA"/>
</dbReference>
<evidence type="ECO:0000256" key="1">
    <source>
        <dbReference type="SAM" id="Phobius"/>
    </source>
</evidence>
<sequence length="199" mass="22046">MPKSSSITYIEIINRVREKLDCGPNRIADQPGPFPWCWWPSAPGFANQLNSDYGMESGVPELEKEFHAEVEVIREALDQLGHEPTLTGWQELSGAPTRRLMRSLDQAVTALTIWDAIGVPIRRKGDIVFLIRAPRDVLGSPCISAMSVDSYLGAVTEKTATDRVEIEALKKRLDLWRTGAIVLGIAIALLIMCIVKASF</sequence>
<keyword evidence="1" id="KW-0812">Transmembrane</keyword>
<gene>
    <name evidence="2" type="ORF">E3J62_11030</name>
</gene>